<name>A0A6L9QF69_9ACTN</name>
<dbReference type="Gene3D" id="1.10.510.10">
    <property type="entry name" value="Transferase(Phosphotransferase) domain 1"/>
    <property type="match status" value="1"/>
</dbReference>
<dbReference type="InterPro" id="IPR050505">
    <property type="entry name" value="WDR55/POC1"/>
</dbReference>
<evidence type="ECO:0000256" key="7">
    <source>
        <dbReference type="SAM" id="MobiDB-lite"/>
    </source>
</evidence>
<dbReference type="SMART" id="SM00320">
    <property type="entry name" value="WD40"/>
    <property type="match status" value="6"/>
</dbReference>
<dbReference type="CDD" id="cd14014">
    <property type="entry name" value="STKc_PknB_like"/>
    <property type="match status" value="1"/>
</dbReference>
<accession>A0A6L9QF69</accession>
<dbReference type="PROSITE" id="PS50294">
    <property type="entry name" value="WD_REPEATS_REGION"/>
    <property type="match status" value="5"/>
</dbReference>
<dbReference type="PROSITE" id="PS00108">
    <property type="entry name" value="PROTEIN_KINASE_ST"/>
    <property type="match status" value="1"/>
</dbReference>
<dbReference type="GO" id="GO:0004672">
    <property type="term" value="F:protein kinase activity"/>
    <property type="evidence" value="ECO:0007669"/>
    <property type="project" value="InterPro"/>
</dbReference>
<evidence type="ECO:0000256" key="4">
    <source>
        <dbReference type="ARBA" id="ARBA00022840"/>
    </source>
</evidence>
<keyword evidence="1 5" id="KW-0853">WD repeat</keyword>
<dbReference type="InterPro" id="IPR008271">
    <property type="entry name" value="Ser/Thr_kinase_AS"/>
</dbReference>
<feature type="region of interest" description="Disordered" evidence="7">
    <location>
        <begin position="270"/>
        <end position="295"/>
    </location>
</feature>
<keyword evidence="9" id="KW-0808">Transferase</keyword>
<dbReference type="Gene3D" id="2.130.10.10">
    <property type="entry name" value="YVTN repeat-like/Quinoprotein amine dehydrogenase"/>
    <property type="match status" value="2"/>
</dbReference>
<dbReference type="PROSITE" id="PS00107">
    <property type="entry name" value="PROTEIN_KINASE_ATP"/>
    <property type="match status" value="1"/>
</dbReference>
<dbReference type="CDD" id="cd00200">
    <property type="entry name" value="WD40"/>
    <property type="match status" value="1"/>
</dbReference>
<feature type="repeat" description="WD" evidence="5">
    <location>
        <begin position="361"/>
        <end position="395"/>
    </location>
</feature>
<keyword evidence="2" id="KW-0677">Repeat</keyword>
<gene>
    <name evidence="9" type="ORF">G3I70_09895</name>
</gene>
<keyword evidence="4 6" id="KW-0067">ATP-binding</keyword>
<dbReference type="InterPro" id="IPR000719">
    <property type="entry name" value="Prot_kinase_dom"/>
</dbReference>
<dbReference type="PROSITE" id="PS50082">
    <property type="entry name" value="WD_REPEATS_2"/>
    <property type="match status" value="5"/>
</dbReference>
<dbReference type="InterPro" id="IPR011009">
    <property type="entry name" value="Kinase-like_dom_sf"/>
</dbReference>
<dbReference type="PROSITE" id="PS50011">
    <property type="entry name" value="PROTEIN_KINASE_DOM"/>
    <property type="match status" value="1"/>
</dbReference>
<keyword evidence="9" id="KW-0418">Kinase</keyword>
<dbReference type="InterPro" id="IPR011047">
    <property type="entry name" value="Quinoprotein_ADH-like_sf"/>
</dbReference>
<evidence type="ECO:0000256" key="2">
    <source>
        <dbReference type="ARBA" id="ARBA00022737"/>
    </source>
</evidence>
<evidence type="ECO:0000256" key="1">
    <source>
        <dbReference type="ARBA" id="ARBA00022574"/>
    </source>
</evidence>
<feature type="domain" description="Protein kinase" evidence="8">
    <location>
        <begin position="13"/>
        <end position="269"/>
    </location>
</feature>
<dbReference type="InterPro" id="IPR020472">
    <property type="entry name" value="WD40_PAC1"/>
</dbReference>
<evidence type="ECO:0000256" key="3">
    <source>
        <dbReference type="ARBA" id="ARBA00022741"/>
    </source>
</evidence>
<evidence type="ECO:0000259" key="8">
    <source>
        <dbReference type="PROSITE" id="PS50011"/>
    </source>
</evidence>
<dbReference type="Gene3D" id="3.30.200.20">
    <property type="entry name" value="Phosphorylase Kinase, domain 1"/>
    <property type="match status" value="1"/>
</dbReference>
<dbReference type="SUPFAM" id="SSF56112">
    <property type="entry name" value="Protein kinase-like (PK-like)"/>
    <property type="match status" value="1"/>
</dbReference>
<dbReference type="PANTHER" id="PTHR44019">
    <property type="entry name" value="WD REPEAT-CONTAINING PROTEIN 55"/>
    <property type="match status" value="1"/>
</dbReference>
<dbReference type="Pfam" id="PF00400">
    <property type="entry name" value="WD40"/>
    <property type="match status" value="5"/>
</dbReference>
<comment type="caution">
    <text evidence="9">The sequence shown here is derived from an EMBL/GenBank/DDBJ whole genome shotgun (WGS) entry which is preliminary data.</text>
</comment>
<reference evidence="9 10" key="1">
    <citation type="submission" date="2020-01" db="EMBL/GenBank/DDBJ databases">
        <title>Insect and environment-associated Actinomycetes.</title>
        <authorList>
            <person name="Currrie C."/>
            <person name="Chevrette M."/>
            <person name="Carlson C."/>
            <person name="Stubbendieck R."/>
            <person name="Wendt-Pienkowski E."/>
        </authorList>
    </citation>
    <scope>NUCLEOTIDE SEQUENCE [LARGE SCALE GENOMIC DNA]</scope>
    <source>
        <strain evidence="9 10">SID10258</strain>
    </source>
</reference>
<dbReference type="PROSITE" id="PS00678">
    <property type="entry name" value="WD_REPEATS_1"/>
    <property type="match status" value="3"/>
</dbReference>
<dbReference type="SMART" id="SM00220">
    <property type="entry name" value="S_TKc"/>
    <property type="match status" value="1"/>
</dbReference>
<evidence type="ECO:0000256" key="6">
    <source>
        <dbReference type="PROSITE-ProRule" id="PRU10141"/>
    </source>
</evidence>
<evidence type="ECO:0000256" key="5">
    <source>
        <dbReference type="PROSITE-ProRule" id="PRU00221"/>
    </source>
</evidence>
<sequence length="589" mass="62496">MAGSPDELVGGRYRLVELVGQGGMGRVWRGHDDVLDRPVAVKQILLHGGLTDGQRDELTRRLLREARAAARLNHPGIVTVHDVVEHDGAPAIVMEFLAGPSLASLIEQEGRLPSARVAEIGTAMLDALREAHAAGIVHRDLKPDNVLLAGRRTVITDFGIATVANATALTVSGTVLGTPVYMAPEQLEGQPAGEACDLWALGVTLYKAVEGVAPFDGPTLTALYGAVLTKEPRPTEHAGPLAEILAGLLVKDPALRATAEQTADALAALSRPTPSREPRINVTAPYPDDTIEGVPDKPTRLWQPDTDHVGQILEGHTDTVRDLAFSPGGSTLATVGLDKTVRIWDVATGRTTRTFEGHGKVEAVAFSPDGKVLATGHHDGKARLWDLTTGLLVHTFKRLKYKARSVAFSPDGAALATAHYGATRIWNLASRRSVTLKGDYGAGTLAYTADGALLAADTWVWDVKTGRRIHMFDNHESTVLAVAFSPDGSTLAGGNKERTVRLWNLRTGSITVLEGHSDAVNTIAYSPDGTVLATGSSDGTVRLWDVATASTIRTITAHTSPVHAIAYNPDGTLLASTGEDRAIHLSPMP</sequence>
<dbReference type="InterPro" id="IPR015943">
    <property type="entry name" value="WD40/YVTN_repeat-like_dom_sf"/>
</dbReference>
<feature type="repeat" description="WD" evidence="5">
    <location>
        <begin position="313"/>
        <end position="354"/>
    </location>
</feature>
<dbReference type="Proteomes" id="UP000475532">
    <property type="component" value="Unassembled WGS sequence"/>
</dbReference>
<dbReference type="SUPFAM" id="SSF50998">
    <property type="entry name" value="Quinoprotein alcohol dehydrogenase-like"/>
    <property type="match status" value="1"/>
</dbReference>
<dbReference type="Pfam" id="PF00069">
    <property type="entry name" value="Pkinase"/>
    <property type="match status" value="1"/>
</dbReference>
<organism evidence="9 10">
    <name type="scientific">Actinomadura bangladeshensis</name>
    <dbReference type="NCBI Taxonomy" id="453573"/>
    <lineage>
        <taxon>Bacteria</taxon>
        <taxon>Bacillati</taxon>
        <taxon>Actinomycetota</taxon>
        <taxon>Actinomycetes</taxon>
        <taxon>Streptosporangiales</taxon>
        <taxon>Thermomonosporaceae</taxon>
        <taxon>Actinomadura</taxon>
    </lineage>
</organism>
<feature type="repeat" description="WD" evidence="5">
    <location>
        <begin position="513"/>
        <end position="554"/>
    </location>
</feature>
<feature type="repeat" description="WD" evidence="5">
    <location>
        <begin position="472"/>
        <end position="513"/>
    </location>
</feature>
<evidence type="ECO:0000313" key="9">
    <source>
        <dbReference type="EMBL" id="NEA22804.1"/>
    </source>
</evidence>
<dbReference type="RefSeq" id="WP_163054741.1">
    <property type="nucleotide sequence ID" value="NZ_JAAGLI010000239.1"/>
</dbReference>
<dbReference type="PANTHER" id="PTHR44019:SF8">
    <property type="entry name" value="POC1 CENTRIOLAR PROTEIN HOMOLOG"/>
    <property type="match status" value="1"/>
</dbReference>
<protein>
    <submittedName>
        <fullName evidence="9">Protein kinase</fullName>
    </submittedName>
</protein>
<feature type="repeat" description="WD" evidence="5">
    <location>
        <begin position="555"/>
        <end position="589"/>
    </location>
</feature>
<dbReference type="AlphaFoldDB" id="A0A6L9QF69"/>
<feature type="binding site" evidence="6">
    <location>
        <position position="42"/>
    </location>
    <ligand>
        <name>ATP</name>
        <dbReference type="ChEBI" id="CHEBI:30616"/>
    </ligand>
</feature>
<dbReference type="PRINTS" id="PR00320">
    <property type="entry name" value="GPROTEINBRPT"/>
</dbReference>
<proteinExistence type="predicted"/>
<dbReference type="InterPro" id="IPR001680">
    <property type="entry name" value="WD40_rpt"/>
</dbReference>
<dbReference type="InterPro" id="IPR017441">
    <property type="entry name" value="Protein_kinase_ATP_BS"/>
</dbReference>
<keyword evidence="3 6" id="KW-0547">Nucleotide-binding</keyword>
<dbReference type="GO" id="GO:0005524">
    <property type="term" value="F:ATP binding"/>
    <property type="evidence" value="ECO:0007669"/>
    <property type="project" value="UniProtKB-UniRule"/>
</dbReference>
<dbReference type="InterPro" id="IPR019775">
    <property type="entry name" value="WD40_repeat_CS"/>
</dbReference>
<evidence type="ECO:0000313" key="10">
    <source>
        <dbReference type="Proteomes" id="UP000475532"/>
    </source>
</evidence>
<dbReference type="EMBL" id="JAAGLI010000239">
    <property type="protein sequence ID" value="NEA22804.1"/>
    <property type="molecule type" value="Genomic_DNA"/>
</dbReference>